<sequence>MKTFSQLLLLGLLLQACFADHRVDVGLPKEYEACCGLQPVDFKHSNGSIYMPNVFTPNGDGINDLFYPFISDEILEVQGFTILSASGDTVIFSRPTVLYDRLNEFAWNGLRRDGTLYRGRFKYGMRAISKDFKLRLLEGEACSVLCEPGTKELKVKKGCFYPIQAGGNGKAGKVDSTLTNKETDCLK</sequence>
<name>A0A7W5ZGN7_9BACT</name>
<gene>
    <name evidence="1" type="ORF">FHS57_000955</name>
</gene>
<comment type="caution">
    <text evidence="1">The sequence shown here is derived from an EMBL/GenBank/DDBJ whole genome shotgun (WGS) entry which is preliminary data.</text>
</comment>
<dbReference type="RefSeq" id="WP_183971713.1">
    <property type="nucleotide sequence ID" value="NZ_JACIBY010000001.1"/>
</dbReference>
<dbReference type="PROSITE" id="PS51257">
    <property type="entry name" value="PROKAR_LIPOPROTEIN"/>
    <property type="match status" value="1"/>
</dbReference>
<protein>
    <recommendedName>
        <fullName evidence="3">WG repeat-containing protein</fullName>
    </recommendedName>
</protein>
<dbReference type="Proteomes" id="UP000541352">
    <property type="component" value="Unassembled WGS sequence"/>
</dbReference>
<dbReference type="AlphaFoldDB" id="A0A7W5ZGN7"/>
<evidence type="ECO:0000313" key="2">
    <source>
        <dbReference type="Proteomes" id="UP000541352"/>
    </source>
</evidence>
<dbReference type="EMBL" id="JACIBY010000001">
    <property type="protein sequence ID" value="MBB3836973.1"/>
    <property type="molecule type" value="Genomic_DNA"/>
</dbReference>
<keyword evidence="2" id="KW-1185">Reference proteome</keyword>
<accession>A0A7W5ZGN7</accession>
<proteinExistence type="predicted"/>
<evidence type="ECO:0008006" key="3">
    <source>
        <dbReference type="Google" id="ProtNLM"/>
    </source>
</evidence>
<reference evidence="1 2" key="1">
    <citation type="submission" date="2020-08" db="EMBL/GenBank/DDBJ databases">
        <title>Genomic Encyclopedia of Type Strains, Phase IV (KMG-IV): sequencing the most valuable type-strain genomes for metagenomic binning, comparative biology and taxonomic classification.</title>
        <authorList>
            <person name="Goeker M."/>
        </authorList>
    </citation>
    <scope>NUCLEOTIDE SEQUENCE [LARGE SCALE GENOMIC DNA]</scope>
    <source>
        <strain evidence="1 2">DSM 17976</strain>
    </source>
</reference>
<evidence type="ECO:0000313" key="1">
    <source>
        <dbReference type="EMBL" id="MBB3836973.1"/>
    </source>
</evidence>
<organism evidence="1 2">
    <name type="scientific">Runella defluvii</name>
    <dbReference type="NCBI Taxonomy" id="370973"/>
    <lineage>
        <taxon>Bacteria</taxon>
        <taxon>Pseudomonadati</taxon>
        <taxon>Bacteroidota</taxon>
        <taxon>Cytophagia</taxon>
        <taxon>Cytophagales</taxon>
        <taxon>Spirosomataceae</taxon>
        <taxon>Runella</taxon>
    </lineage>
</organism>